<comment type="subcellular location">
    <subcellularLocation>
        <location evidence="1">Cell membrane</location>
        <topology evidence="1">Multi-pass membrane protein</topology>
    </subcellularLocation>
</comment>
<evidence type="ECO:0000256" key="2">
    <source>
        <dbReference type="ARBA" id="ARBA00022448"/>
    </source>
</evidence>
<evidence type="ECO:0000256" key="5">
    <source>
        <dbReference type="ARBA" id="ARBA00022989"/>
    </source>
</evidence>
<evidence type="ECO:0000256" key="1">
    <source>
        <dbReference type="ARBA" id="ARBA00004651"/>
    </source>
</evidence>
<keyword evidence="7 8" id="KW-0472">Membrane</keyword>
<feature type="transmembrane region" description="Helical" evidence="8">
    <location>
        <begin position="136"/>
        <end position="158"/>
    </location>
</feature>
<feature type="transmembrane region" description="Helical" evidence="8">
    <location>
        <begin position="413"/>
        <end position="435"/>
    </location>
</feature>
<gene>
    <name evidence="9" type="ORF">FHE74_07005</name>
</gene>
<dbReference type="GO" id="GO:0030001">
    <property type="term" value="P:metal ion transport"/>
    <property type="evidence" value="ECO:0007669"/>
    <property type="project" value="UniProtKB-ARBA"/>
</dbReference>
<keyword evidence="3" id="KW-1003">Cell membrane</keyword>
<organism evidence="9 10">
    <name type="scientific">Corynebacterium tapiri</name>
    <dbReference type="NCBI Taxonomy" id="1448266"/>
    <lineage>
        <taxon>Bacteria</taxon>
        <taxon>Bacillati</taxon>
        <taxon>Actinomycetota</taxon>
        <taxon>Actinomycetes</taxon>
        <taxon>Mycobacteriales</taxon>
        <taxon>Corynebacteriaceae</taxon>
        <taxon>Corynebacterium</taxon>
    </lineage>
</organism>
<dbReference type="Proteomes" id="UP000312032">
    <property type="component" value="Unassembled WGS sequence"/>
</dbReference>
<evidence type="ECO:0000256" key="3">
    <source>
        <dbReference type="ARBA" id="ARBA00022475"/>
    </source>
</evidence>
<dbReference type="RefSeq" id="WP_139465785.1">
    <property type="nucleotide sequence ID" value="NZ_VDHJ01000008.1"/>
</dbReference>
<keyword evidence="2" id="KW-0813">Transport</keyword>
<evidence type="ECO:0000256" key="6">
    <source>
        <dbReference type="ARBA" id="ARBA00023065"/>
    </source>
</evidence>
<feature type="transmembrane region" description="Helical" evidence="8">
    <location>
        <begin position="237"/>
        <end position="256"/>
    </location>
</feature>
<feature type="transmembrane region" description="Helical" evidence="8">
    <location>
        <begin position="15"/>
        <end position="36"/>
    </location>
</feature>
<dbReference type="EMBL" id="VDHJ01000008">
    <property type="protein sequence ID" value="TNL97404.1"/>
    <property type="molecule type" value="Genomic_DNA"/>
</dbReference>
<sequence>MHSTRHDPTDRHALAPARLAAAGLTGLVALGTVALASPWASTDHHPTALIDALFTAVSAASLTGLVTVDTSSHFNLFGQIVILALIQISGLGVMSLASLLGMVLRHRLSLRHRRVAEAEGRGISSRSIKGTLQATVMLTLVVESVIAAVLALRFALAYGHSWGQAIWLGVFHSISAFNNAGFSLQSDSLIGFVGDWFIIGPISLAIIVGGLGYPVLAEVQRRCRGTAARPWSVTSRITLLSTAALIIGGALVFALTEHRHTFSGLGPSSFAAASTFASVTARTAGFNSIDYGQASPITLMMTDALMFIGGGSAGTAGGVKVTTVAVLAAAVLAEYRGREHTTVGRRMIPSSTVRQAMAVMAAGIFTVVIATALIRALEPHFDGDAIVFEVVSAFGTVGLSTGITGKIGAASQLILAAVMFLGRLGPFTLVASLALRHVDKRFSYPEERPYIG</sequence>
<dbReference type="GO" id="GO:0008324">
    <property type="term" value="F:monoatomic cation transmembrane transporter activity"/>
    <property type="evidence" value="ECO:0007669"/>
    <property type="project" value="InterPro"/>
</dbReference>
<evidence type="ECO:0000256" key="4">
    <source>
        <dbReference type="ARBA" id="ARBA00022692"/>
    </source>
</evidence>
<dbReference type="Pfam" id="PF02386">
    <property type="entry name" value="TrkH"/>
    <property type="match status" value="1"/>
</dbReference>
<evidence type="ECO:0000313" key="10">
    <source>
        <dbReference type="Proteomes" id="UP000312032"/>
    </source>
</evidence>
<name>A0A5C4U343_9CORY</name>
<feature type="transmembrane region" description="Helical" evidence="8">
    <location>
        <begin position="80"/>
        <end position="104"/>
    </location>
</feature>
<evidence type="ECO:0000313" key="9">
    <source>
        <dbReference type="EMBL" id="TNL97404.1"/>
    </source>
</evidence>
<accession>A0A5C4U343</accession>
<protein>
    <submittedName>
        <fullName evidence="9">TrkH family potassium uptake protein</fullName>
    </submittedName>
</protein>
<dbReference type="InterPro" id="IPR003445">
    <property type="entry name" value="Cat_transpt"/>
</dbReference>
<dbReference type="AlphaFoldDB" id="A0A5C4U343"/>
<dbReference type="PANTHER" id="PTHR32024">
    <property type="entry name" value="TRK SYSTEM POTASSIUM UPTAKE PROTEIN TRKG-RELATED"/>
    <property type="match status" value="1"/>
</dbReference>
<proteinExistence type="predicted"/>
<reference evidence="9 10" key="1">
    <citation type="submission" date="2019-06" db="EMBL/GenBank/DDBJ databases">
        <authorList>
            <person name="Li J."/>
        </authorList>
    </citation>
    <scope>NUCLEOTIDE SEQUENCE [LARGE SCALE GENOMIC DNA]</scope>
    <source>
        <strain evidence="9 10">LMG 28165</strain>
    </source>
</reference>
<keyword evidence="5 8" id="KW-1133">Transmembrane helix</keyword>
<keyword evidence="10" id="KW-1185">Reference proteome</keyword>
<keyword evidence="4 8" id="KW-0812">Transmembrane</keyword>
<keyword evidence="6" id="KW-0406">Ion transport</keyword>
<comment type="caution">
    <text evidence="9">The sequence shown here is derived from an EMBL/GenBank/DDBJ whole genome shotgun (WGS) entry which is preliminary data.</text>
</comment>
<feature type="transmembrane region" description="Helical" evidence="8">
    <location>
        <begin position="196"/>
        <end position="216"/>
    </location>
</feature>
<feature type="transmembrane region" description="Helical" evidence="8">
    <location>
        <begin position="304"/>
        <end position="335"/>
    </location>
</feature>
<dbReference type="GO" id="GO:0005886">
    <property type="term" value="C:plasma membrane"/>
    <property type="evidence" value="ECO:0007669"/>
    <property type="project" value="UniProtKB-SubCell"/>
</dbReference>
<dbReference type="PANTHER" id="PTHR32024:SF1">
    <property type="entry name" value="KTR SYSTEM POTASSIUM UPTAKE PROTEIN B"/>
    <property type="match status" value="1"/>
</dbReference>
<dbReference type="OrthoDB" id="9810952at2"/>
<feature type="transmembrane region" description="Helical" evidence="8">
    <location>
        <begin position="356"/>
        <end position="377"/>
    </location>
</feature>
<evidence type="ECO:0000256" key="7">
    <source>
        <dbReference type="ARBA" id="ARBA00023136"/>
    </source>
</evidence>
<evidence type="ECO:0000256" key="8">
    <source>
        <dbReference type="SAM" id="Phobius"/>
    </source>
</evidence>